<dbReference type="RefSeq" id="WP_295659767.1">
    <property type="nucleotide sequence ID" value="NZ_CADCUP010000156.1"/>
</dbReference>
<proteinExistence type="predicted"/>
<dbReference type="PROSITE" id="PS51186">
    <property type="entry name" value="GNAT"/>
    <property type="match status" value="1"/>
</dbReference>
<reference evidence="2" key="1">
    <citation type="submission" date="2020-02" db="EMBL/GenBank/DDBJ databases">
        <authorList>
            <person name="Meier V. D."/>
        </authorList>
    </citation>
    <scope>NUCLEOTIDE SEQUENCE</scope>
    <source>
        <strain evidence="2">AVDCRST_MAG06</strain>
    </source>
</reference>
<dbReference type="InterPro" id="IPR016181">
    <property type="entry name" value="Acyl_CoA_acyltransferase"/>
</dbReference>
<dbReference type="Gene3D" id="3.40.630.30">
    <property type="match status" value="1"/>
</dbReference>
<evidence type="ECO:0000313" key="2">
    <source>
        <dbReference type="EMBL" id="CAA9403473.1"/>
    </source>
</evidence>
<dbReference type="SUPFAM" id="SSF55729">
    <property type="entry name" value="Acyl-CoA N-acyltransferases (Nat)"/>
    <property type="match status" value="1"/>
</dbReference>
<dbReference type="GO" id="GO:0016747">
    <property type="term" value="F:acyltransferase activity, transferring groups other than amino-acyl groups"/>
    <property type="evidence" value="ECO:0007669"/>
    <property type="project" value="InterPro"/>
</dbReference>
<dbReference type="AlphaFoldDB" id="A0A6J4P8P6"/>
<gene>
    <name evidence="2" type="ORF">AVDCRST_MAG06-2352</name>
</gene>
<sequence>MSGSWRPAGPEDAYALMVLERDANLVALAHVFPADRHPFPEDAVLARWALVLDDPEVTVEVVDGDRGLLAYAAWDHRTLRHLAVHPDAWRSGLGRAGADRAVAAIRAGGGAPHLWCLVENSRARGLYTHLGWVPTGVTREAEWPPHPIEMEYVHRS</sequence>
<accession>A0A6J4P8P6</accession>
<organism evidence="2">
    <name type="scientific">uncultured Nocardioides sp</name>
    <dbReference type="NCBI Taxonomy" id="198441"/>
    <lineage>
        <taxon>Bacteria</taxon>
        <taxon>Bacillati</taxon>
        <taxon>Actinomycetota</taxon>
        <taxon>Actinomycetes</taxon>
        <taxon>Propionibacteriales</taxon>
        <taxon>Nocardioidaceae</taxon>
        <taxon>Nocardioides</taxon>
        <taxon>environmental samples</taxon>
    </lineage>
</organism>
<dbReference type="InterPro" id="IPR000182">
    <property type="entry name" value="GNAT_dom"/>
</dbReference>
<evidence type="ECO:0000259" key="1">
    <source>
        <dbReference type="PROSITE" id="PS51186"/>
    </source>
</evidence>
<dbReference type="Pfam" id="PF00583">
    <property type="entry name" value="Acetyltransf_1"/>
    <property type="match status" value="1"/>
</dbReference>
<dbReference type="EMBL" id="CADCUP010000156">
    <property type="protein sequence ID" value="CAA9403473.1"/>
    <property type="molecule type" value="Genomic_DNA"/>
</dbReference>
<feature type="domain" description="N-acetyltransferase" evidence="1">
    <location>
        <begin position="18"/>
        <end position="155"/>
    </location>
</feature>
<protein>
    <recommendedName>
        <fullName evidence="1">N-acetyltransferase domain-containing protein</fullName>
    </recommendedName>
</protein>
<name>A0A6J4P8P6_9ACTN</name>